<dbReference type="GO" id="GO:0016020">
    <property type="term" value="C:membrane"/>
    <property type="evidence" value="ECO:0007669"/>
    <property type="project" value="UniProtKB-SubCell"/>
</dbReference>
<comment type="caution">
    <text evidence="10">The sequence shown here is derived from an EMBL/GenBank/DDBJ whole genome shotgun (WGS) entry which is preliminary data.</text>
</comment>
<keyword evidence="7" id="KW-0843">Virulence</keyword>
<dbReference type="AlphaFoldDB" id="A0A1U7J5U1"/>
<sequence length="489" mass="52873">MTVPFVSVLATNDRNINGLLSGVKWASSSVSFSFTSSMTDYEFFYPDRTSHNASFLTLNVTQRAAARQWLRGDFYNVSLLSPFELTGADDRNATIRIAMSNDPTTAYAYYPDSTVQAGDAWFNRVDYNSPKIGNYAYHTFGHEFGHSMGLKHGHETDGPANVSMNPNRDSMEFSIMTYRSYVGAPTTGGYTNETWGYAQSLMMYDIAALQHMYGAWFGHNAGNTNYTFSTTTGEMFINGVGQGTPGANRVFRTVWDGNGIDTYNLSNYTTNLTLDLSPGSWSDFSRGGTFQKAQLGDSIYARGHLFNALLYQNDLRSLIDNAIGGSGNDYIYGNQINNVLGGGSGNDYIYGYGGNDTLYGEAGADYLYGQDGNDTLVGSAGNDLLSGGNGNDILVGGISSDTLYGGFGSDTFVFNNRFEGTDLIKDFQWSPSLGGVDKIHVNSTGFGATSLSQIAYNATNGGLSFLGTVFAIIENKPAGFSVNLDVVLV</sequence>
<keyword evidence="4" id="KW-0964">Secreted</keyword>
<evidence type="ECO:0000313" key="11">
    <source>
        <dbReference type="Proteomes" id="UP000185557"/>
    </source>
</evidence>
<name>A0A1U7J5U1_9CYAN</name>
<dbReference type="Pfam" id="PF08548">
    <property type="entry name" value="Peptidase_M10_C"/>
    <property type="match status" value="1"/>
</dbReference>
<dbReference type="PANTHER" id="PTHR38340">
    <property type="entry name" value="S-LAYER PROTEIN"/>
    <property type="match status" value="1"/>
</dbReference>
<keyword evidence="11" id="KW-1185">Reference proteome</keyword>
<reference evidence="10 11" key="1">
    <citation type="submission" date="2016-11" db="EMBL/GenBank/DDBJ databases">
        <title>Draft Genome Sequences of Nine Cyanobacterial Strains from Diverse Habitats.</title>
        <authorList>
            <person name="Zhu T."/>
            <person name="Hou S."/>
            <person name="Lu X."/>
            <person name="Hess W.R."/>
        </authorList>
    </citation>
    <scope>NUCLEOTIDE SEQUENCE [LARGE SCALE GENOMIC DNA]</scope>
    <source>
        <strain evidence="10 11">NIES-30</strain>
    </source>
</reference>
<evidence type="ECO:0000256" key="3">
    <source>
        <dbReference type="ARBA" id="ARBA00004613"/>
    </source>
</evidence>
<dbReference type="InterPro" id="IPR024079">
    <property type="entry name" value="MetalloPept_cat_dom_sf"/>
</dbReference>
<dbReference type="PRINTS" id="PR01488">
    <property type="entry name" value="RTXTOXINA"/>
</dbReference>
<evidence type="ECO:0000256" key="1">
    <source>
        <dbReference type="ARBA" id="ARBA00001913"/>
    </source>
</evidence>
<dbReference type="Gene3D" id="2.150.10.10">
    <property type="entry name" value="Serralysin-like metalloprotease, C-terminal"/>
    <property type="match status" value="2"/>
</dbReference>
<comment type="cofactor">
    <cofactor evidence="1">
        <name>Ca(2+)</name>
        <dbReference type="ChEBI" id="CHEBI:29108"/>
    </cofactor>
</comment>
<keyword evidence="8" id="KW-0472">Membrane</keyword>
<evidence type="ECO:0000256" key="8">
    <source>
        <dbReference type="ARBA" id="ARBA00023136"/>
    </source>
</evidence>
<dbReference type="InterPro" id="IPR011049">
    <property type="entry name" value="Serralysin-like_metalloprot_C"/>
</dbReference>
<dbReference type="Pfam" id="PF00353">
    <property type="entry name" value="HemolysinCabind"/>
    <property type="match status" value="2"/>
</dbReference>
<dbReference type="InterPro" id="IPR018511">
    <property type="entry name" value="Hemolysin-typ_Ca-bd_CS"/>
</dbReference>
<dbReference type="GO" id="GO:0008237">
    <property type="term" value="F:metallopeptidase activity"/>
    <property type="evidence" value="ECO:0007669"/>
    <property type="project" value="InterPro"/>
</dbReference>
<dbReference type="Gene3D" id="3.40.390.10">
    <property type="entry name" value="Collagenase (Catalytic Domain)"/>
    <property type="match status" value="1"/>
</dbReference>
<keyword evidence="6" id="KW-0677">Repeat</keyword>
<keyword evidence="5" id="KW-0800">Toxin</keyword>
<dbReference type="PRINTS" id="PR00313">
    <property type="entry name" value="CABNDNGRPT"/>
</dbReference>
<evidence type="ECO:0000259" key="9">
    <source>
        <dbReference type="Pfam" id="PF08548"/>
    </source>
</evidence>
<dbReference type="CDD" id="cd04277">
    <property type="entry name" value="ZnMc_serralysin_like"/>
    <property type="match status" value="1"/>
</dbReference>
<organism evidence="10 11">
    <name type="scientific">Phormidium tenue NIES-30</name>
    <dbReference type="NCBI Taxonomy" id="549789"/>
    <lineage>
        <taxon>Bacteria</taxon>
        <taxon>Bacillati</taxon>
        <taxon>Cyanobacteriota</taxon>
        <taxon>Cyanophyceae</taxon>
        <taxon>Oscillatoriophycideae</taxon>
        <taxon>Oscillatoriales</taxon>
        <taxon>Oscillatoriaceae</taxon>
        <taxon>Phormidium</taxon>
    </lineage>
</organism>
<dbReference type="InterPro" id="IPR001343">
    <property type="entry name" value="Hemolysn_Ca-bd"/>
</dbReference>
<evidence type="ECO:0000313" key="10">
    <source>
        <dbReference type="EMBL" id="OKH48167.1"/>
    </source>
</evidence>
<dbReference type="PANTHER" id="PTHR38340:SF1">
    <property type="entry name" value="S-LAYER PROTEIN"/>
    <property type="match status" value="1"/>
</dbReference>
<dbReference type="SUPFAM" id="SSF55486">
    <property type="entry name" value="Metalloproteases ('zincins'), catalytic domain"/>
    <property type="match status" value="1"/>
</dbReference>
<dbReference type="STRING" id="549789.NIES30_11020"/>
<dbReference type="GO" id="GO:0005509">
    <property type="term" value="F:calcium ion binding"/>
    <property type="evidence" value="ECO:0007669"/>
    <property type="project" value="InterPro"/>
</dbReference>
<evidence type="ECO:0000256" key="5">
    <source>
        <dbReference type="ARBA" id="ARBA00022656"/>
    </source>
</evidence>
<dbReference type="InterPro" id="IPR013858">
    <property type="entry name" value="Peptidase_M10B_C"/>
</dbReference>
<dbReference type="GO" id="GO:0005615">
    <property type="term" value="C:extracellular space"/>
    <property type="evidence" value="ECO:0007669"/>
    <property type="project" value="InterPro"/>
</dbReference>
<evidence type="ECO:0000256" key="2">
    <source>
        <dbReference type="ARBA" id="ARBA00004370"/>
    </source>
</evidence>
<dbReference type="InterPro" id="IPR050557">
    <property type="entry name" value="RTX_toxin/Mannuronan_C5-epim"/>
</dbReference>
<accession>A0A1U7J5U1</accession>
<comment type="subcellular location">
    <subcellularLocation>
        <location evidence="2">Membrane</location>
    </subcellularLocation>
    <subcellularLocation>
        <location evidence="3">Secreted</location>
    </subcellularLocation>
</comment>
<gene>
    <name evidence="10" type="ORF">NIES30_11020</name>
</gene>
<evidence type="ECO:0000256" key="4">
    <source>
        <dbReference type="ARBA" id="ARBA00022525"/>
    </source>
</evidence>
<evidence type="ECO:0000256" key="6">
    <source>
        <dbReference type="ARBA" id="ARBA00022737"/>
    </source>
</evidence>
<dbReference type="EMBL" id="MRCG01000007">
    <property type="protein sequence ID" value="OKH48167.1"/>
    <property type="molecule type" value="Genomic_DNA"/>
</dbReference>
<dbReference type="PROSITE" id="PS00330">
    <property type="entry name" value="HEMOLYSIN_CALCIUM"/>
    <property type="match status" value="2"/>
</dbReference>
<dbReference type="InterPro" id="IPR003995">
    <property type="entry name" value="RTX_toxin_determinant-A"/>
</dbReference>
<dbReference type="SUPFAM" id="SSF51120">
    <property type="entry name" value="beta-Roll"/>
    <property type="match status" value="2"/>
</dbReference>
<evidence type="ECO:0000256" key="7">
    <source>
        <dbReference type="ARBA" id="ARBA00023026"/>
    </source>
</evidence>
<dbReference type="GO" id="GO:0090729">
    <property type="term" value="F:toxin activity"/>
    <property type="evidence" value="ECO:0007669"/>
    <property type="project" value="UniProtKB-KW"/>
</dbReference>
<protein>
    <recommendedName>
        <fullName evidence="9">Peptidase M10 serralysin C-terminal domain-containing protein</fullName>
    </recommendedName>
</protein>
<proteinExistence type="predicted"/>
<dbReference type="InterPro" id="IPR034033">
    <property type="entry name" value="Serralysin-like"/>
</dbReference>
<feature type="domain" description="Peptidase M10 serralysin C-terminal" evidence="9">
    <location>
        <begin position="221"/>
        <end position="284"/>
    </location>
</feature>
<dbReference type="Proteomes" id="UP000185557">
    <property type="component" value="Unassembled WGS sequence"/>
</dbReference>